<comment type="caution">
    <text evidence="10">The sequence shown here is derived from an EMBL/GenBank/DDBJ whole genome shotgun (WGS) entry which is preliminary data.</text>
</comment>
<dbReference type="RefSeq" id="WP_343855885.1">
    <property type="nucleotide sequence ID" value="NZ_BAAAFD010000001.1"/>
</dbReference>
<keyword evidence="8 9" id="KW-0472">Membrane</keyword>
<evidence type="ECO:0000256" key="6">
    <source>
        <dbReference type="ARBA" id="ARBA00022692"/>
    </source>
</evidence>
<accession>A0ABP3WS30</accession>
<evidence type="ECO:0000256" key="5">
    <source>
        <dbReference type="ARBA" id="ARBA00022519"/>
    </source>
</evidence>
<name>A0ABP3WS30_9ALTE</name>
<evidence type="ECO:0000313" key="10">
    <source>
        <dbReference type="EMBL" id="GAA0852579.1"/>
    </source>
</evidence>
<gene>
    <name evidence="10" type="primary">yfbV</name>
    <name evidence="10" type="ORF">GCM10009114_02950</name>
</gene>
<dbReference type="Pfam" id="PF04217">
    <property type="entry name" value="DUF412"/>
    <property type="match status" value="1"/>
</dbReference>
<keyword evidence="7 9" id="KW-1133">Transmembrane helix</keyword>
<comment type="subcellular location">
    <subcellularLocation>
        <location evidence="1">Cell inner membrane</location>
        <topology evidence="1">Multi-pass membrane protein</topology>
    </subcellularLocation>
</comment>
<evidence type="ECO:0000256" key="9">
    <source>
        <dbReference type="SAM" id="Phobius"/>
    </source>
</evidence>
<evidence type="ECO:0000256" key="3">
    <source>
        <dbReference type="ARBA" id="ARBA00018831"/>
    </source>
</evidence>
<evidence type="ECO:0000256" key="7">
    <source>
        <dbReference type="ARBA" id="ARBA00022989"/>
    </source>
</evidence>
<reference evidence="11" key="1">
    <citation type="journal article" date="2019" name="Int. J. Syst. Evol. Microbiol.">
        <title>The Global Catalogue of Microorganisms (GCM) 10K type strain sequencing project: providing services to taxonomists for standard genome sequencing and annotation.</title>
        <authorList>
            <consortium name="The Broad Institute Genomics Platform"/>
            <consortium name="The Broad Institute Genome Sequencing Center for Infectious Disease"/>
            <person name="Wu L."/>
            <person name="Ma J."/>
        </authorList>
    </citation>
    <scope>NUCLEOTIDE SEQUENCE [LARGE SCALE GENOMIC DNA]</scope>
    <source>
        <strain evidence="11">JCM 15896</strain>
    </source>
</reference>
<dbReference type="InterPro" id="IPR007334">
    <property type="entry name" value="UPF0208"/>
</dbReference>
<sequence length="148" mass="17085">MSQTITDIFRDGQDYMKIWPMKKELNSLFPEGRVISATKFSISVMPPVAVLSVFALVNFNGEHFIPQAIAVGAFFLSLPLQGLMWLGYRSKQTLPPAMRAWYQEIQHKMRLEGVVVSQQRSIPRYKELAILLKTAFNELDKVFTKQWF</sequence>
<feature type="transmembrane region" description="Helical" evidence="9">
    <location>
        <begin position="40"/>
        <end position="59"/>
    </location>
</feature>
<dbReference type="NCBIfam" id="NF002493">
    <property type="entry name" value="PRK01816.1"/>
    <property type="match status" value="1"/>
</dbReference>
<evidence type="ECO:0000256" key="1">
    <source>
        <dbReference type="ARBA" id="ARBA00004429"/>
    </source>
</evidence>
<comment type="similarity">
    <text evidence="2">Belongs to the UPF0208 family.</text>
</comment>
<evidence type="ECO:0000256" key="8">
    <source>
        <dbReference type="ARBA" id="ARBA00023136"/>
    </source>
</evidence>
<feature type="transmembrane region" description="Helical" evidence="9">
    <location>
        <begin position="65"/>
        <end position="88"/>
    </location>
</feature>
<evidence type="ECO:0000313" key="11">
    <source>
        <dbReference type="Proteomes" id="UP001500359"/>
    </source>
</evidence>
<keyword evidence="5" id="KW-0997">Cell inner membrane</keyword>
<protein>
    <recommendedName>
        <fullName evidence="3">UPF0208 membrane protein YfbV</fullName>
    </recommendedName>
</protein>
<dbReference type="Proteomes" id="UP001500359">
    <property type="component" value="Unassembled WGS sequence"/>
</dbReference>
<keyword evidence="11" id="KW-1185">Reference proteome</keyword>
<proteinExistence type="inferred from homology"/>
<dbReference type="EMBL" id="BAAAFD010000001">
    <property type="protein sequence ID" value="GAA0852579.1"/>
    <property type="molecule type" value="Genomic_DNA"/>
</dbReference>
<organism evidence="10 11">
    <name type="scientific">Aliiglaciecola litoralis</name>
    <dbReference type="NCBI Taxonomy" id="582857"/>
    <lineage>
        <taxon>Bacteria</taxon>
        <taxon>Pseudomonadati</taxon>
        <taxon>Pseudomonadota</taxon>
        <taxon>Gammaproteobacteria</taxon>
        <taxon>Alteromonadales</taxon>
        <taxon>Alteromonadaceae</taxon>
        <taxon>Aliiglaciecola</taxon>
    </lineage>
</organism>
<evidence type="ECO:0000256" key="4">
    <source>
        <dbReference type="ARBA" id="ARBA00022475"/>
    </source>
</evidence>
<keyword evidence="6 9" id="KW-0812">Transmembrane</keyword>
<evidence type="ECO:0000256" key="2">
    <source>
        <dbReference type="ARBA" id="ARBA00009474"/>
    </source>
</evidence>
<keyword evidence="4" id="KW-1003">Cell membrane</keyword>